<comment type="caution">
    <text evidence="3">The sequence shown here is derived from an EMBL/GenBank/DDBJ whole genome shotgun (WGS) entry which is preliminary data.</text>
</comment>
<evidence type="ECO:0000313" key="4">
    <source>
        <dbReference type="Proteomes" id="UP000295765"/>
    </source>
</evidence>
<protein>
    <recommendedName>
        <fullName evidence="5">Secreted protein</fullName>
    </recommendedName>
</protein>
<evidence type="ECO:0008006" key="5">
    <source>
        <dbReference type="Google" id="ProtNLM"/>
    </source>
</evidence>
<evidence type="ECO:0000256" key="2">
    <source>
        <dbReference type="SAM" id="SignalP"/>
    </source>
</evidence>
<organism evidence="3 4">
    <name type="scientific">Plasticicumulans lactativorans</name>
    <dbReference type="NCBI Taxonomy" id="1133106"/>
    <lineage>
        <taxon>Bacteria</taxon>
        <taxon>Pseudomonadati</taxon>
        <taxon>Pseudomonadota</taxon>
        <taxon>Gammaproteobacteria</taxon>
        <taxon>Candidatus Competibacteraceae</taxon>
        <taxon>Plasticicumulans</taxon>
    </lineage>
</organism>
<accession>A0A4R2L0X7</accession>
<gene>
    <name evidence="3" type="ORF">EV699_11216</name>
</gene>
<evidence type="ECO:0000313" key="3">
    <source>
        <dbReference type="EMBL" id="TCO80681.1"/>
    </source>
</evidence>
<evidence type="ECO:0000256" key="1">
    <source>
        <dbReference type="SAM" id="MobiDB-lite"/>
    </source>
</evidence>
<dbReference type="Proteomes" id="UP000295765">
    <property type="component" value="Unassembled WGS sequence"/>
</dbReference>
<dbReference type="EMBL" id="SLWY01000012">
    <property type="protein sequence ID" value="TCO80681.1"/>
    <property type="molecule type" value="Genomic_DNA"/>
</dbReference>
<keyword evidence="2" id="KW-0732">Signal</keyword>
<feature type="region of interest" description="Disordered" evidence="1">
    <location>
        <begin position="89"/>
        <end position="121"/>
    </location>
</feature>
<name>A0A4R2L0X7_9GAMM</name>
<keyword evidence="4" id="KW-1185">Reference proteome</keyword>
<feature type="chain" id="PRO_5020462334" description="Secreted protein" evidence="2">
    <location>
        <begin position="24"/>
        <end position="121"/>
    </location>
</feature>
<dbReference type="AlphaFoldDB" id="A0A4R2L0X7"/>
<reference evidence="3 4" key="1">
    <citation type="submission" date="2019-03" db="EMBL/GenBank/DDBJ databases">
        <title>Genomic Encyclopedia of Type Strains, Phase IV (KMG-IV): sequencing the most valuable type-strain genomes for metagenomic binning, comparative biology and taxonomic classification.</title>
        <authorList>
            <person name="Goeker M."/>
        </authorList>
    </citation>
    <scope>NUCLEOTIDE SEQUENCE [LARGE SCALE GENOMIC DNA]</scope>
    <source>
        <strain evidence="3 4">DSM 25287</strain>
    </source>
</reference>
<feature type="signal peptide" evidence="2">
    <location>
        <begin position="1"/>
        <end position="23"/>
    </location>
</feature>
<sequence length="121" mass="12356">MLRLLRVCLALVLTLAVPLHAIAALAPVLQPHAHAAGMPEHAHLAHLHADGVKLHSIAGEADGVPPGTVLDEHDTGLCAAPAAPLAAGPELAHDLGNEAPAARPVHASTHVPEQPVRPPRA</sequence>
<dbReference type="RefSeq" id="WP_132542863.1">
    <property type="nucleotide sequence ID" value="NZ_SLWY01000012.1"/>
</dbReference>
<proteinExistence type="predicted"/>